<evidence type="ECO:0000313" key="8">
    <source>
        <dbReference type="EMBL" id="EFC97215.1"/>
    </source>
</evidence>
<keyword evidence="3" id="KW-0255">Endonuclease</keyword>
<gene>
    <name evidence="8" type="ORF">CLOSTHATH_04584</name>
</gene>
<dbReference type="NCBIfam" id="TIGR00255">
    <property type="entry name" value="YicC/YloC family endoribonuclease"/>
    <property type="match status" value="1"/>
</dbReference>
<evidence type="ECO:0000256" key="3">
    <source>
        <dbReference type="ARBA" id="ARBA00022759"/>
    </source>
</evidence>
<proteinExistence type="inferred from homology"/>
<protein>
    <submittedName>
        <fullName evidence="8">TIGR00255 family protein</fullName>
    </submittedName>
</protein>
<dbReference type="GO" id="GO:0004521">
    <property type="term" value="F:RNA endonuclease activity"/>
    <property type="evidence" value="ECO:0007669"/>
    <property type="project" value="InterPro"/>
</dbReference>
<dbReference type="Pfam" id="PF08340">
    <property type="entry name" value="YicC-like_C"/>
    <property type="match status" value="1"/>
</dbReference>
<evidence type="ECO:0000256" key="2">
    <source>
        <dbReference type="ARBA" id="ARBA00022722"/>
    </source>
</evidence>
<reference evidence="8 9" key="1">
    <citation type="submission" date="2010-01" db="EMBL/GenBank/DDBJ databases">
        <authorList>
            <person name="Weinstock G."/>
            <person name="Sodergren E."/>
            <person name="Clifton S."/>
            <person name="Fulton L."/>
            <person name="Fulton B."/>
            <person name="Courtney L."/>
            <person name="Fronick C."/>
            <person name="Harrison M."/>
            <person name="Strong C."/>
            <person name="Farmer C."/>
            <person name="Delahaunty K."/>
            <person name="Markovic C."/>
            <person name="Hall O."/>
            <person name="Minx P."/>
            <person name="Tomlinson C."/>
            <person name="Mitreva M."/>
            <person name="Nelson J."/>
            <person name="Hou S."/>
            <person name="Wollam A."/>
            <person name="Pepin K.H."/>
            <person name="Johnson M."/>
            <person name="Bhonagiri V."/>
            <person name="Nash W.E."/>
            <person name="Warren W."/>
            <person name="Chinwalla A."/>
            <person name="Mardis E.R."/>
            <person name="Wilson R.K."/>
        </authorList>
    </citation>
    <scope>NUCLEOTIDE SEQUENCE [LARGE SCALE GENOMIC DNA]</scope>
    <source>
        <strain evidence="8 9">DSM 13479</strain>
    </source>
</reference>
<comment type="caution">
    <text evidence="8">The sequence shown here is derived from an EMBL/GenBank/DDBJ whole genome shotgun (WGS) entry which is preliminary data.</text>
</comment>
<dbReference type="AlphaFoldDB" id="D3ALT8"/>
<comment type="similarity">
    <text evidence="5">Belongs to the YicC/YloC family.</text>
</comment>
<evidence type="ECO:0000259" key="7">
    <source>
        <dbReference type="Pfam" id="PF08340"/>
    </source>
</evidence>
<name>D3ALT8_9FIRM</name>
<dbReference type="GO" id="GO:0016787">
    <property type="term" value="F:hydrolase activity"/>
    <property type="evidence" value="ECO:0007669"/>
    <property type="project" value="UniProtKB-KW"/>
</dbReference>
<dbReference type="Pfam" id="PF03755">
    <property type="entry name" value="YicC-like_N"/>
    <property type="match status" value="1"/>
</dbReference>
<evidence type="ECO:0000256" key="1">
    <source>
        <dbReference type="ARBA" id="ARBA00001968"/>
    </source>
</evidence>
<evidence type="ECO:0000313" key="9">
    <source>
        <dbReference type="Proteomes" id="UP000004968"/>
    </source>
</evidence>
<dbReference type="PANTHER" id="PTHR30636">
    <property type="entry name" value="UPF0701 PROTEIN YICC"/>
    <property type="match status" value="1"/>
</dbReference>
<dbReference type="Proteomes" id="UP000004968">
    <property type="component" value="Unassembled WGS sequence"/>
</dbReference>
<evidence type="ECO:0000256" key="5">
    <source>
        <dbReference type="ARBA" id="ARBA00035648"/>
    </source>
</evidence>
<dbReference type="InterPro" id="IPR005229">
    <property type="entry name" value="YicC/YloC-like"/>
</dbReference>
<feature type="domain" description="Endoribonuclease YicC-like N-terminal" evidence="6">
    <location>
        <begin position="14"/>
        <end position="168"/>
    </location>
</feature>
<dbReference type="EMBL" id="ACIO01000421">
    <property type="protein sequence ID" value="EFC97215.1"/>
    <property type="molecule type" value="Genomic_DNA"/>
</dbReference>
<feature type="domain" description="Endoribonuclease YicC-like C-terminal" evidence="7">
    <location>
        <begin position="185"/>
        <end position="304"/>
    </location>
</feature>
<evidence type="ECO:0000256" key="4">
    <source>
        <dbReference type="ARBA" id="ARBA00022801"/>
    </source>
</evidence>
<dbReference type="HOGENOM" id="CLU_076609_1_0_9"/>
<dbReference type="PANTHER" id="PTHR30636:SF3">
    <property type="entry name" value="UPF0701 PROTEIN YICC"/>
    <property type="match status" value="1"/>
</dbReference>
<accession>D3ALT8</accession>
<comment type="cofactor">
    <cofactor evidence="1">
        <name>a divalent metal cation</name>
        <dbReference type="ChEBI" id="CHEBI:60240"/>
    </cofactor>
</comment>
<dbReference type="InterPro" id="IPR013527">
    <property type="entry name" value="YicC-like_N"/>
</dbReference>
<sequence length="304" mass="35150">MDGIYGERKAQGMIKSMTGFGRFETVTDEYKISVEMKAVNHRYLDLSIKMPKKFNYFEAGIRNLLKNYIQRGKVDVFITYEDYTENKLCLKYNSALAAEYMDYFARMETQFGIRNDVTVSTLSRCPEVLSMEDVPEDEEHMWKLLSETVEEAARRFVETRVTEGDHLKADLQGKLNYMTSLVDFIEERSPRIIEEYRAKLEDKVKELLANTTIDEGRIATEVTIFADKICVDEETVRLRSHIENTKVELEAGGSVGRKLDFIAQEMNREANTILSKANDLEISDKAIALKTEIEKVREQIQNIE</sequence>
<evidence type="ECO:0000259" key="6">
    <source>
        <dbReference type="Pfam" id="PF03755"/>
    </source>
</evidence>
<keyword evidence="4" id="KW-0378">Hydrolase</keyword>
<dbReference type="InterPro" id="IPR013551">
    <property type="entry name" value="YicC-like_C"/>
</dbReference>
<organism evidence="8 9">
    <name type="scientific">Hungatella hathewayi DSM 13479</name>
    <dbReference type="NCBI Taxonomy" id="566550"/>
    <lineage>
        <taxon>Bacteria</taxon>
        <taxon>Bacillati</taxon>
        <taxon>Bacillota</taxon>
        <taxon>Clostridia</taxon>
        <taxon>Lachnospirales</taxon>
        <taxon>Lachnospiraceae</taxon>
        <taxon>Hungatella</taxon>
    </lineage>
</organism>
<keyword evidence="2" id="KW-0540">Nuclease</keyword>